<feature type="transmembrane region" description="Helical" evidence="7">
    <location>
        <begin position="245"/>
        <end position="262"/>
    </location>
</feature>
<dbReference type="EMBL" id="BAAANE010000011">
    <property type="protein sequence ID" value="GAA1657790.1"/>
    <property type="molecule type" value="Genomic_DNA"/>
</dbReference>
<evidence type="ECO:0000256" key="7">
    <source>
        <dbReference type="SAM" id="Phobius"/>
    </source>
</evidence>
<evidence type="ECO:0000256" key="6">
    <source>
        <dbReference type="ARBA" id="ARBA00023136"/>
    </source>
</evidence>
<feature type="transmembrane region" description="Helical" evidence="7">
    <location>
        <begin position="174"/>
        <end position="195"/>
    </location>
</feature>
<name>A0ABN2FT28_9ACTN</name>
<keyword evidence="2" id="KW-0813">Transport</keyword>
<keyword evidence="5 7" id="KW-1133">Transmembrane helix</keyword>
<keyword evidence="4 7" id="KW-0812">Transmembrane</keyword>
<dbReference type="PANTHER" id="PTHR42718:SF46">
    <property type="entry name" value="BLR6921 PROTEIN"/>
    <property type="match status" value="1"/>
</dbReference>
<evidence type="ECO:0000256" key="1">
    <source>
        <dbReference type="ARBA" id="ARBA00004651"/>
    </source>
</evidence>
<feature type="transmembrane region" description="Helical" evidence="7">
    <location>
        <begin position="349"/>
        <end position="368"/>
    </location>
</feature>
<dbReference type="Proteomes" id="UP001501319">
    <property type="component" value="Unassembled WGS sequence"/>
</dbReference>
<organism evidence="9 10">
    <name type="scientific">Kribbella alba</name>
    <dbReference type="NCBI Taxonomy" id="190197"/>
    <lineage>
        <taxon>Bacteria</taxon>
        <taxon>Bacillati</taxon>
        <taxon>Actinomycetota</taxon>
        <taxon>Actinomycetes</taxon>
        <taxon>Propionibacteriales</taxon>
        <taxon>Kribbellaceae</taxon>
        <taxon>Kribbella</taxon>
    </lineage>
</organism>
<reference evidence="9 10" key="1">
    <citation type="journal article" date="2019" name="Int. J. Syst. Evol. Microbiol.">
        <title>The Global Catalogue of Microorganisms (GCM) 10K type strain sequencing project: providing services to taxonomists for standard genome sequencing and annotation.</title>
        <authorList>
            <consortium name="The Broad Institute Genomics Platform"/>
            <consortium name="The Broad Institute Genome Sequencing Center for Infectious Disease"/>
            <person name="Wu L."/>
            <person name="Ma J."/>
        </authorList>
    </citation>
    <scope>NUCLEOTIDE SEQUENCE [LARGE SCALE GENOMIC DNA]</scope>
    <source>
        <strain evidence="9 10">JCM 14306</strain>
    </source>
</reference>
<feature type="domain" description="Major facilitator superfamily (MFS) profile" evidence="8">
    <location>
        <begin position="22"/>
        <end position="469"/>
    </location>
</feature>
<feature type="transmembrane region" description="Helical" evidence="7">
    <location>
        <begin position="88"/>
        <end position="107"/>
    </location>
</feature>
<keyword evidence="10" id="KW-1185">Reference proteome</keyword>
<proteinExistence type="predicted"/>
<evidence type="ECO:0000256" key="4">
    <source>
        <dbReference type="ARBA" id="ARBA00022692"/>
    </source>
</evidence>
<sequence length="480" mass="48141">MVSAMPGTVTSMSRLTGNTRIGLAVLCTAQFVVVLDVTIVATAMPKIGADLGFAAADLSWVITAYTVVLAGLLILGGRAADLVGARRIFRAGLVTFSVASLACALAWSPTVLITARGAQGVGAALLSPAALAALNELVQSDARRRALGWWTAAAAGGGASGWVLGGLITEYAGWRWVFAVNAPIGLAALLLSHLLPLSAVSARLGVRRPRGLVASLDLGGAVLVTVGIALGALGLSLISEGAGSWAGWVAVGLSSAALAWFVRLERRARQPLVPGSLLRAPGVLGGNLTAAALTGSTTPAMLMVVLYVQDTLELPPARGALLFPAFNVAVICGSLLGPIGVVRWEIRPMLVGGFAAVVSGTGLLLMLPEEALPRALLLSAFALMGVGLGVASVASTTAGLIAVVKAERGVAAGLLNSTAQLGTALGLALVSPLAATAAPMTGYRIGFVVAALIGVAGAASALTVPRHLAEPTDQPPQPTG</sequence>
<feature type="transmembrane region" description="Helical" evidence="7">
    <location>
        <begin position="283"/>
        <end position="308"/>
    </location>
</feature>
<keyword evidence="6 7" id="KW-0472">Membrane</keyword>
<dbReference type="Gene3D" id="1.20.1250.20">
    <property type="entry name" value="MFS general substrate transporter like domains"/>
    <property type="match status" value="1"/>
</dbReference>
<feature type="transmembrane region" description="Helical" evidence="7">
    <location>
        <begin position="53"/>
        <end position="76"/>
    </location>
</feature>
<keyword evidence="3" id="KW-1003">Cell membrane</keyword>
<evidence type="ECO:0000313" key="9">
    <source>
        <dbReference type="EMBL" id="GAA1657790.1"/>
    </source>
</evidence>
<feature type="transmembrane region" description="Helical" evidence="7">
    <location>
        <begin position="442"/>
        <end position="464"/>
    </location>
</feature>
<comment type="subcellular location">
    <subcellularLocation>
        <location evidence="1">Cell membrane</location>
        <topology evidence="1">Multi-pass membrane protein</topology>
    </subcellularLocation>
</comment>
<feature type="transmembrane region" description="Helical" evidence="7">
    <location>
        <begin position="113"/>
        <end position="134"/>
    </location>
</feature>
<accession>A0ABN2FT28</accession>
<dbReference type="SUPFAM" id="SSF103473">
    <property type="entry name" value="MFS general substrate transporter"/>
    <property type="match status" value="1"/>
</dbReference>
<comment type="caution">
    <text evidence="9">The sequence shown here is derived from an EMBL/GenBank/DDBJ whole genome shotgun (WGS) entry which is preliminary data.</text>
</comment>
<dbReference type="PRINTS" id="PR01036">
    <property type="entry name" value="TCRTETB"/>
</dbReference>
<dbReference type="Pfam" id="PF07690">
    <property type="entry name" value="MFS_1"/>
    <property type="match status" value="1"/>
</dbReference>
<evidence type="ECO:0000256" key="3">
    <source>
        <dbReference type="ARBA" id="ARBA00022475"/>
    </source>
</evidence>
<evidence type="ECO:0000256" key="5">
    <source>
        <dbReference type="ARBA" id="ARBA00022989"/>
    </source>
</evidence>
<feature type="transmembrane region" description="Helical" evidence="7">
    <location>
        <begin position="320"/>
        <end position="342"/>
    </location>
</feature>
<dbReference type="PROSITE" id="PS50850">
    <property type="entry name" value="MFS"/>
    <property type="match status" value="1"/>
</dbReference>
<feature type="transmembrane region" description="Helical" evidence="7">
    <location>
        <begin position="410"/>
        <end position="430"/>
    </location>
</feature>
<dbReference type="InterPro" id="IPR011701">
    <property type="entry name" value="MFS"/>
</dbReference>
<evidence type="ECO:0000256" key="2">
    <source>
        <dbReference type="ARBA" id="ARBA00022448"/>
    </source>
</evidence>
<feature type="transmembrane region" description="Helical" evidence="7">
    <location>
        <begin position="216"/>
        <end position="239"/>
    </location>
</feature>
<protein>
    <submittedName>
        <fullName evidence="9">MFS transporter</fullName>
    </submittedName>
</protein>
<dbReference type="Gene3D" id="1.20.1720.10">
    <property type="entry name" value="Multidrug resistance protein D"/>
    <property type="match status" value="1"/>
</dbReference>
<evidence type="ECO:0000259" key="8">
    <source>
        <dbReference type="PROSITE" id="PS50850"/>
    </source>
</evidence>
<evidence type="ECO:0000313" key="10">
    <source>
        <dbReference type="Proteomes" id="UP001501319"/>
    </source>
</evidence>
<feature type="transmembrane region" description="Helical" evidence="7">
    <location>
        <begin position="21"/>
        <end position="41"/>
    </location>
</feature>
<dbReference type="InterPro" id="IPR036259">
    <property type="entry name" value="MFS_trans_sf"/>
</dbReference>
<feature type="transmembrane region" description="Helical" evidence="7">
    <location>
        <begin position="380"/>
        <end position="403"/>
    </location>
</feature>
<gene>
    <name evidence="9" type="ORF">GCM10009744_58630</name>
</gene>
<dbReference type="PANTHER" id="PTHR42718">
    <property type="entry name" value="MAJOR FACILITATOR SUPERFAMILY MULTIDRUG TRANSPORTER MFSC"/>
    <property type="match status" value="1"/>
</dbReference>
<dbReference type="InterPro" id="IPR020846">
    <property type="entry name" value="MFS_dom"/>
</dbReference>
<feature type="transmembrane region" description="Helical" evidence="7">
    <location>
        <begin position="146"/>
        <end position="168"/>
    </location>
</feature>
<dbReference type="CDD" id="cd17321">
    <property type="entry name" value="MFS_MMR_MDR_like"/>
    <property type="match status" value="1"/>
</dbReference>